<feature type="coiled-coil region" evidence="12">
    <location>
        <begin position="444"/>
        <end position="488"/>
    </location>
</feature>
<organism evidence="15 16">
    <name type="scientific">Fictibacillus fluitans</name>
    <dbReference type="NCBI Taxonomy" id="3058422"/>
    <lineage>
        <taxon>Bacteria</taxon>
        <taxon>Bacillati</taxon>
        <taxon>Bacillota</taxon>
        <taxon>Bacilli</taxon>
        <taxon>Bacillales</taxon>
        <taxon>Fictibacillaceae</taxon>
        <taxon>Fictibacillus</taxon>
    </lineage>
</organism>
<feature type="transmembrane region" description="Helical" evidence="13">
    <location>
        <begin position="308"/>
        <end position="332"/>
    </location>
</feature>
<evidence type="ECO:0000256" key="8">
    <source>
        <dbReference type="ARBA" id="ARBA00023053"/>
    </source>
</evidence>
<evidence type="ECO:0000256" key="5">
    <source>
        <dbReference type="ARBA" id="ARBA00022475"/>
    </source>
</evidence>
<dbReference type="Pfam" id="PF00999">
    <property type="entry name" value="Na_H_Exchanger"/>
    <property type="match status" value="1"/>
</dbReference>
<keyword evidence="6 13" id="KW-0812">Transmembrane</keyword>
<feature type="transmembrane region" description="Helical" evidence="13">
    <location>
        <begin position="285"/>
        <end position="302"/>
    </location>
</feature>
<dbReference type="PANTHER" id="PTHR10110">
    <property type="entry name" value="SODIUM/HYDROGEN EXCHANGER"/>
    <property type="match status" value="1"/>
</dbReference>
<evidence type="ECO:0000313" key="15">
    <source>
        <dbReference type="EMBL" id="MDN4524346.1"/>
    </source>
</evidence>
<feature type="transmembrane region" description="Helical" evidence="13">
    <location>
        <begin position="29"/>
        <end position="48"/>
    </location>
</feature>
<keyword evidence="16" id="KW-1185">Reference proteome</keyword>
<dbReference type="InterPro" id="IPR018422">
    <property type="entry name" value="Cation/H_exchanger_CPA1"/>
</dbReference>
<comment type="caution">
    <text evidence="15">The sequence shown here is derived from an EMBL/GenBank/DDBJ whole genome shotgun (WGS) entry which is preliminary data.</text>
</comment>
<feature type="transmembrane region" description="Helical" evidence="13">
    <location>
        <begin position="91"/>
        <end position="116"/>
    </location>
</feature>
<feature type="transmembrane region" description="Helical" evidence="13">
    <location>
        <begin position="246"/>
        <end position="264"/>
    </location>
</feature>
<keyword evidence="10 13" id="KW-0472">Membrane</keyword>
<accession>A0ABT8HUA8</accession>
<gene>
    <name evidence="15" type="ORF">QYB97_07660</name>
</gene>
<keyword evidence="8" id="KW-0915">Sodium</keyword>
<evidence type="ECO:0000256" key="13">
    <source>
        <dbReference type="SAM" id="Phobius"/>
    </source>
</evidence>
<evidence type="ECO:0000256" key="4">
    <source>
        <dbReference type="ARBA" id="ARBA00022449"/>
    </source>
</evidence>
<proteinExistence type="inferred from homology"/>
<keyword evidence="9" id="KW-0406">Ion transport</keyword>
<evidence type="ECO:0000256" key="12">
    <source>
        <dbReference type="SAM" id="Coils"/>
    </source>
</evidence>
<evidence type="ECO:0000256" key="9">
    <source>
        <dbReference type="ARBA" id="ARBA00023065"/>
    </source>
</evidence>
<dbReference type="PANTHER" id="PTHR10110:SF195">
    <property type="entry name" value="NA(+)_H(+) ANTIPORTER NHAS2"/>
    <property type="match status" value="1"/>
</dbReference>
<sequence length="519" mass="56958">MEEMLHIIVILLGISVVVTALAKKLKRPYPIALVVVGALIGLIPIENLEPIKNLTQEGEVFQFIIISLLLPTLLGEASLKLPFTHLLKNKAAIMLLALVGTLLTCIIVGFSSYLWLGLGIQAAFVFGALMSATDPVSVLSIFKSTGVNRKLSIIVEGESLFNDGMAVVLFTIASAYLPAYLDMGATGGLYAFGIFIKVALGGIAIGALMGYIFSKLTSFYDDYPLEILFSVLLFYGSYLLSEVFGFSGVIAVVTSGLVLGNYGAKIGMSPITKMNINSFWDVTSLLANSIVFLLVGLEIANIDLHDKWGIIGIGILIVLVSRAVVVYGMLVFVKDIPSKWKHVINWGGLRGSLSIALALSLGQNFKGRDDIIVLSFSIVFFSLLVQGTTISYLINILGIRKKAEAVQRNEILFTSYHRSRRALKHLYRLQEDAVITPVTFRKIKESYEQAINEAKSGMEELLRDYPELEKEMEEKAEAEALAAEHEAVDILARRLLISEELAEIEKDKILNRMGKKDLD</sequence>
<feature type="transmembrane region" description="Helical" evidence="13">
    <location>
        <begin position="122"/>
        <end position="142"/>
    </location>
</feature>
<reference evidence="15" key="1">
    <citation type="submission" date="2023-07" db="EMBL/GenBank/DDBJ databases">
        <title>Fictibacillus sp. isolated from freshwater pond.</title>
        <authorList>
            <person name="Kirdat K."/>
            <person name="Bhat A."/>
            <person name="Mourya A."/>
            <person name="Yadav A."/>
        </authorList>
    </citation>
    <scope>NUCLEOTIDE SEQUENCE</scope>
    <source>
        <strain evidence="15">NE201</strain>
    </source>
</reference>
<keyword evidence="4" id="KW-0050">Antiport</keyword>
<dbReference type="EMBL" id="JAUHTR010000003">
    <property type="protein sequence ID" value="MDN4524346.1"/>
    <property type="molecule type" value="Genomic_DNA"/>
</dbReference>
<evidence type="ECO:0000256" key="10">
    <source>
        <dbReference type="ARBA" id="ARBA00023136"/>
    </source>
</evidence>
<evidence type="ECO:0000256" key="1">
    <source>
        <dbReference type="ARBA" id="ARBA00004651"/>
    </source>
</evidence>
<evidence type="ECO:0000256" key="11">
    <source>
        <dbReference type="ARBA" id="ARBA00023201"/>
    </source>
</evidence>
<keyword evidence="5" id="KW-1003">Cell membrane</keyword>
<feature type="domain" description="Cation/H+ exchanger transmembrane" evidence="14">
    <location>
        <begin position="15"/>
        <end position="393"/>
    </location>
</feature>
<keyword evidence="3" id="KW-0813">Transport</keyword>
<evidence type="ECO:0000256" key="6">
    <source>
        <dbReference type="ARBA" id="ARBA00022692"/>
    </source>
</evidence>
<dbReference type="RefSeq" id="WP_301165396.1">
    <property type="nucleotide sequence ID" value="NZ_JAUHTR010000003.1"/>
</dbReference>
<evidence type="ECO:0000259" key="14">
    <source>
        <dbReference type="Pfam" id="PF00999"/>
    </source>
</evidence>
<dbReference type="InterPro" id="IPR006153">
    <property type="entry name" value="Cation/H_exchanger_TM"/>
</dbReference>
<name>A0ABT8HUA8_9BACL</name>
<keyword evidence="12" id="KW-0175">Coiled coil</keyword>
<feature type="transmembrane region" description="Helical" evidence="13">
    <location>
        <begin position="371"/>
        <end position="394"/>
    </location>
</feature>
<feature type="transmembrane region" description="Helical" evidence="13">
    <location>
        <begin position="344"/>
        <end position="365"/>
    </location>
</feature>
<evidence type="ECO:0000313" key="16">
    <source>
        <dbReference type="Proteomes" id="UP001172721"/>
    </source>
</evidence>
<protein>
    <submittedName>
        <fullName evidence="15">Cation:proton antiporter</fullName>
    </submittedName>
</protein>
<dbReference type="Gene3D" id="6.10.140.1330">
    <property type="match status" value="1"/>
</dbReference>
<dbReference type="Proteomes" id="UP001172721">
    <property type="component" value="Unassembled WGS sequence"/>
</dbReference>
<evidence type="ECO:0000256" key="3">
    <source>
        <dbReference type="ARBA" id="ARBA00022448"/>
    </source>
</evidence>
<feature type="transmembrane region" description="Helical" evidence="13">
    <location>
        <begin position="60"/>
        <end position="79"/>
    </location>
</feature>
<comment type="subcellular location">
    <subcellularLocation>
        <location evidence="1">Cell membrane</location>
        <topology evidence="1">Multi-pass membrane protein</topology>
    </subcellularLocation>
</comment>
<keyword evidence="11" id="KW-0739">Sodium transport</keyword>
<comment type="similarity">
    <text evidence="2">Belongs to the monovalent cation:proton antiporter 1 (CPA1) transporter (TC 2.A.36) family.</text>
</comment>
<evidence type="ECO:0000256" key="2">
    <source>
        <dbReference type="ARBA" id="ARBA00007367"/>
    </source>
</evidence>
<keyword evidence="7 13" id="KW-1133">Transmembrane helix</keyword>
<feature type="transmembrane region" description="Helical" evidence="13">
    <location>
        <begin position="6"/>
        <end position="22"/>
    </location>
</feature>
<feature type="transmembrane region" description="Helical" evidence="13">
    <location>
        <begin position="187"/>
        <end position="211"/>
    </location>
</feature>
<evidence type="ECO:0000256" key="7">
    <source>
        <dbReference type="ARBA" id="ARBA00022989"/>
    </source>
</evidence>